<keyword evidence="2" id="KW-1185">Reference proteome</keyword>
<dbReference type="EMBL" id="BAAAZP010000204">
    <property type="protein sequence ID" value="GAA3709904.1"/>
    <property type="molecule type" value="Genomic_DNA"/>
</dbReference>
<dbReference type="PANTHER" id="PTHR34613:SF1">
    <property type="entry name" value="SLL6017 PROTEIN"/>
    <property type="match status" value="1"/>
</dbReference>
<dbReference type="RefSeq" id="WP_344893391.1">
    <property type="nucleotide sequence ID" value="NZ_BAAAZP010000204.1"/>
</dbReference>
<protein>
    <recommendedName>
        <fullName evidence="3">Transposase</fullName>
    </recommendedName>
</protein>
<evidence type="ECO:0000313" key="2">
    <source>
        <dbReference type="Proteomes" id="UP001500902"/>
    </source>
</evidence>
<name>A0ABP7DU34_9ACTN</name>
<reference evidence="2" key="1">
    <citation type="journal article" date="2019" name="Int. J. Syst. Evol. Microbiol.">
        <title>The Global Catalogue of Microorganisms (GCM) 10K type strain sequencing project: providing services to taxonomists for standard genome sequencing and annotation.</title>
        <authorList>
            <consortium name="The Broad Institute Genomics Platform"/>
            <consortium name="The Broad Institute Genome Sequencing Center for Infectious Disease"/>
            <person name="Wu L."/>
            <person name="Ma J."/>
        </authorList>
    </citation>
    <scope>NUCLEOTIDE SEQUENCE [LARGE SCALE GENOMIC DNA]</scope>
    <source>
        <strain evidence="2">JCM 16904</strain>
    </source>
</reference>
<accession>A0ABP7DU34</accession>
<organism evidence="1 2">
    <name type="scientific">Nonomuraea antimicrobica</name>
    <dbReference type="NCBI Taxonomy" id="561173"/>
    <lineage>
        <taxon>Bacteria</taxon>
        <taxon>Bacillati</taxon>
        <taxon>Actinomycetota</taxon>
        <taxon>Actinomycetes</taxon>
        <taxon>Streptosporangiales</taxon>
        <taxon>Streptosporangiaceae</taxon>
        <taxon>Nonomuraea</taxon>
    </lineage>
</organism>
<evidence type="ECO:0008006" key="3">
    <source>
        <dbReference type="Google" id="ProtNLM"/>
    </source>
</evidence>
<sequence length="96" mass="10653">MTVGVEDLMHLPFVREWVERGKTEGIAEGKVEGKAEGKVEGKVEGEVRSILLILNARGLHLTDEARTRITECTDPDILESWITKAITATSTDELFD</sequence>
<dbReference type="PANTHER" id="PTHR34613">
    <property type="entry name" value="SLL0800 PROTEIN"/>
    <property type="match status" value="1"/>
</dbReference>
<evidence type="ECO:0000313" key="1">
    <source>
        <dbReference type="EMBL" id="GAA3709904.1"/>
    </source>
</evidence>
<proteinExistence type="predicted"/>
<gene>
    <name evidence="1" type="ORF">GCM10022224_089320</name>
</gene>
<comment type="caution">
    <text evidence="1">The sequence shown here is derived from an EMBL/GenBank/DDBJ whole genome shotgun (WGS) entry which is preliminary data.</text>
</comment>
<dbReference type="Proteomes" id="UP001500902">
    <property type="component" value="Unassembled WGS sequence"/>
</dbReference>